<name>A0A6A6I9C2_9PLEO</name>
<feature type="region of interest" description="Disordered" evidence="6">
    <location>
        <begin position="581"/>
        <end position="605"/>
    </location>
</feature>
<dbReference type="Pfam" id="PF00172">
    <property type="entry name" value="Zn_clus"/>
    <property type="match status" value="2"/>
</dbReference>
<dbReference type="SMART" id="SM00906">
    <property type="entry name" value="Fungal_trans"/>
    <property type="match status" value="1"/>
</dbReference>
<evidence type="ECO:0000256" key="2">
    <source>
        <dbReference type="ARBA" id="ARBA00022723"/>
    </source>
</evidence>
<evidence type="ECO:0000256" key="6">
    <source>
        <dbReference type="SAM" id="MobiDB-lite"/>
    </source>
</evidence>
<protein>
    <recommendedName>
        <fullName evidence="7">Zn(2)-C6 fungal-type domain-containing protein</fullName>
    </recommendedName>
</protein>
<evidence type="ECO:0000313" key="9">
    <source>
        <dbReference type="Proteomes" id="UP000800094"/>
    </source>
</evidence>
<accession>A0A6A6I9C2</accession>
<dbReference type="PROSITE" id="PS00463">
    <property type="entry name" value="ZN2_CY6_FUNGAL_1"/>
    <property type="match status" value="2"/>
</dbReference>
<dbReference type="GO" id="GO:0003677">
    <property type="term" value="F:DNA binding"/>
    <property type="evidence" value="ECO:0007669"/>
    <property type="project" value="InterPro"/>
</dbReference>
<dbReference type="InterPro" id="IPR007219">
    <property type="entry name" value="XnlR_reg_dom"/>
</dbReference>
<dbReference type="PANTHER" id="PTHR47338">
    <property type="entry name" value="ZN(II)2CYS6 TRANSCRIPTION FACTOR (EUROFUNG)-RELATED"/>
    <property type="match status" value="1"/>
</dbReference>
<comment type="subcellular location">
    <subcellularLocation>
        <location evidence="1">Nucleus</location>
    </subcellularLocation>
</comment>
<dbReference type="PANTHER" id="PTHR47338:SF7">
    <property type="entry name" value="ZN(II)2CYS6 TRANSCRIPTION FACTOR (EUROFUNG)"/>
    <property type="match status" value="1"/>
</dbReference>
<dbReference type="Proteomes" id="UP000800094">
    <property type="component" value="Unassembled WGS sequence"/>
</dbReference>
<organism evidence="8 9">
    <name type="scientific">Trematosphaeria pertusa</name>
    <dbReference type="NCBI Taxonomy" id="390896"/>
    <lineage>
        <taxon>Eukaryota</taxon>
        <taxon>Fungi</taxon>
        <taxon>Dikarya</taxon>
        <taxon>Ascomycota</taxon>
        <taxon>Pezizomycotina</taxon>
        <taxon>Dothideomycetes</taxon>
        <taxon>Pleosporomycetidae</taxon>
        <taxon>Pleosporales</taxon>
        <taxon>Massarineae</taxon>
        <taxon>Trematosphaeriaceae</taxon>
        <taxon>Trematosphaeria</taxon>
    </lineage>
</organism>
<dbReference type="SUPFAM" id="SSF57701">
    <property type="entry name" value="Zn2/Cys6 DNA-binding domain"/>
    <property type="match status" value="2"/>
</dbReference>
<evidence type="ECO:0000313" key="8">
    <source>
        <dbReference type="EMBL" id="KAF2247174.1"/>
    </source>
</evidence>
<dbReference type="CDD" id="cd00067">
    <property type="entry name" value="GAL4"/>
    <property type="match status" value="2"/>
</dbReference>
<dbReference type="PROSITE" id="PS50048">
    <property type="entry name" value="ZN2_CY6_FUNGAL_2"/>
    <property type="match status" value="2"/>
</dbReference>
<sequence>MTACAQCRQRKVRCRGGPDSCDACNRLGFRCSLATPSTLISPLSSGSSIAPRKRVGRACEACHTRRARCSADTPSCARCRQLGIPCNYSLSIRQYRAQEHSRRQSHVEEDPVEQQWQGGIDDVAGRSTPTTMDETALSATGATDHDWDEVLGCEKTAARQHIDAYFEFIYPVQVYSFLHRADLLHRYSSGSLSEVLLLALCGATSRFLPSTTVRMAQAKSWIERAERTVFQSLGKVDMAHLQALMLLVFNRSGNHQTGKVFYFLSLAVRMAYFLKLHKEDDRLPFIEQESRRRLLWCIFVADRFCSGGVREYLLLPASSIHVQLPCRDHCFDFDTAVKSEHLRDTARAQSELPLCAYLLRVLDVRMRVLQYSKSLLETSSSPEQSLAQFQSLEKEIRDIYNSLPNEYHFSPRAFQLRAYSPTRTSFIALHIYWHHCNCELYRLLNPGYREALPHAVIHSTSPDLVAYAQSNCLQHAVSVGEIVASTHGFVESELYISDIAQFVTLYQASCAILYACHRDSPAYSMDPEAARRYFTAFIATLSKSTQYFPRYQIYVQDIQNMLRSIDDPSSPLPVQKHATEVDFRARPLPEENSDGEGSTDPPRVATASTVDILPNRRVPQPAAVGMASATLPPALNVVPDIPAQQEVITPVDSHDFSWPYLGATEYGADAGTDQGLLWDWADALSTNFA</sequence>
<feature type="domain" description="Zn(2)-C6 fungal-type" evidence="7">
    <location>
        <begin position="58"/>
        <end position="88"/>
    </location>
</feature>
<keyword evidence="9" id="KW-1185">Reference proteome</keyword>
<proteinExistence type="predicted"/>
<dbReference type="AlphaFoldDB" id="A0A6A6I9C2"/>
<keyword evidence="3" id="KW-0805">Transcription regulation</keyword>
<keyword evidence="5" id="KW-0539">Nucleus</keyword>
<dbReference type="Gene3D" id="4.10.240.10">
    <property type="entry name" value="Zn(2)-C6 fungal-type DNA-binding domain"/>
    <property type="match status" value="2"/>
</dbReference>
<evidence type="ECO:0000256" key="1">
    <source>
        <dbReference type="ARBA" id="ARBA00004123"/>
    </source>
</evidence>
<dbReference type="OrthoDB" id="103349at2759"/>
<keyword evidence="4" id="KW-0804">Transcription</keyword>
<dbReference type="CDD" id="cd12148">
    <property type="entry name" value="fungal_TF_MHR"/>
    <property type="match status" value="1"/>
</dbReference>
<gene>
    <name evidence="8" type="ORF">BU26DRAFT_343489</name>
</gene>
<evidence type="ECO:0000256" key="5">
    <source>
        <dbReference type="ARBA" id="ARBA00023242"/>
    </source>
</evidence>
<feature type="compositionally biased region" description="Polar residues" evidence="6">
    <location>
        <begin position="127"/>
        <end position="139"/>
    </location>
</feature>
<dbReference type="InterPro" id="IPR036864">
    <property type="entry name" value="Zn2-C6_fun-type_DNA-bd_sf"/>
</dbReference>
<feature type="domain" description="Zn(2)-C6 fungal-type" evidence="7">
    <location>
        <begin position="3"/>
        <end position="33"/>
    </location>
</feature>
<reference evidence="8" key="1">
    <citation type="journal article" date="2020" name="Stud. Mycol.">
        <title>101 Dothideomycetes genomes: a test case for predicting lifestyles and emergence of pathogens.</title>
        <authorList>
            <person name="Haridas S."/>
            <person name="Albert R."/>
            <person name="Binder M."/>
            <person name="Bloem J."/>
            <person name="Labutti K."/>
            <person name="Salamov A."/>
            <person name="Andreopoulos B."/>
            <person name="Baker S."/>
            <person name="Barry K."/>
            <person name="Bills G."/>
            <person name="Bluhm B."/>
            <person name="Cannon C."/>
            <person name="Castanera R."/>
            <person name="Culley D."/>
            <person name="Daum C."/>
            <person name="Ezra D."/>
            <person name="Gonzalez J."/>
            <person name="Henrissat B."/>
            <person name="Kuo A."/>
            <person name="Liang C."/>
            <person name="Lipzen A."/>
            <person name="Lutzoni F."/>
            <person name="Magnuson J."/>
            <person name="Mondo S."/>
            <person name="Nolan M."/>
            <person name="Ohm R."/>
            <person name="Pangilinan J."/>
            <person name="Park H.-J."/>
            <person name="Ramirez L."/>
            <person name="Alfaro M."/>
            <person name="Sun H."/>
            <person name="Tritt A."/>
            <person name="Yoshinaga Y."/>
            <person name="Zwiers L.-H."/>
            <person name="Turgeon B."/>
            <person name="Goodwin S."/>
            <person name="Spatafora J."/>
            <person name="Crous P."/>
            <person name="Grigoriev I."/>
        </authorList>
    </citation>
    <scope>NUCLEOTIDE SEQUENCE</scope>
    <source>
        <strain evidence="8">CBS 122368</strain>
    </source>
</reference>
<dbReference type="GO" id="GO:0006351">
    <property type="term" value="P:DNA-templated transcription"/>
    <property type="evidence" value="ECO:0007669"/>
    <property type="project" value="InterPro"/>
</dbReference>
<dbReference type="Pfam" id="PF04082">
    <property type="entry name" value="Fungal_trans"/>
    <property type="match status" value="1"/>
</dbReference>
<dbReference type="InterPro" id="IPR050815">
    <property type="entry name" value="TF_fung"/>
</dbReference>
<evidence type="ECO:0000259" key="7">
    <source>
        <dbReference type="PROSITE" id="PS50048"/>
    </source>
</evidence>
<dbReference type="GeneID" id="54575670"/>
<dbReference type="GO" id="GO:0005634">
    <property type="term" value="C:nucleus"/>
    <property type="evidence" value="ECO:0007669"/>
    <property type="project" value="UniProtKB-SubCell"/>
</dbReference>
<dbReference type="SMART" id="SM00066">
    <property type="entry name" value="GAL4"/>
    <property type="match status" value="2"/>
</dbReference>
<dbReference type="EMBL" id="ML987197">
    <property type="protein sequence ID" value="KAF2247174.1"/>
    <property type="molecule type" value="Genomic_DNA"/>
</dbReference>
<feature type="region of interest" description="Disordered" evidence="6">
    <location>
        <begin position="120"/>
        <end position="139"/>
    </location>
</feature>
<evidence type="ECO:0000256" key="3">
    <source>
        <dbReference type="ARBA" id="ARBA00023015"/>
    </source>
</evidence>
<dbReference type="RefSeq" id="XP_033682178.1">
    <property type="nucleotide sequence ID" value="XM_033822340.1"/>
</dbReference>
<evidence type="ECO:0000256" key="4">
    <source>
        <dbReference type="ARBA" id="ARBA00023163"/>
    </source>
</evidence>
<dbReference type="GO" id="GO:0000981">
    <property type="term" value="F:DNA-binding transcription factor activity, RNA polymerase II-specific"/>
    <property type="evidence" value="ECO:0007669"/>
    <property type="project" value="InterPro"/>
</dbReference>
<keyword evidence="2" id="KW-0479">Metal-binding</keyword>
<dbReference type="GO" id="GO:0008270">
    <property type="term" value="F:zinc ion binding"/>
    <property type="evidence" value="ECO:0007669"/>
    <property type="project" value="InterPro"/>
</dbReference>
<dbReference type="InterPro" id="IPR001138">
    <property type="entry name" value="Zn2Cys6_DnaBD"/>
</dbReference>